<organism evidence="1">
    <name type="scientific">marine metagenome</name>
    <dbReference type="NCBI Taxonomy" id="408172"/>
    <lineage>
        <taxon>unclassified sequences</taxon>
        <taxon>metagenomes</taxon>
        <taxon>ecological metagenomes</taxon>
    </lineage>
</organism>
<proteinExistence type="predicted"/>
<accession>A0A382YA51</accession>
<evidence type="ECO:0008006" key="2">
    <source>
        <dbReference type="Google" id="ProtNLM"/>
    </source>
</evidence>
<reference evidence="1" key="1">
    <citation type="submission" date="2018-05" db="EMBL/GenBank/DDBJ databases">
        <authorList>
            <person name="Lanie J.A."/>
            <person name="Ng W.-L."/>
            <person name="Kazmierczak K.M."/>
            <person name="Andrzejewski T.M."/>
            <person name="Davidsen T.M."/>
            <person name="Wayne K.J."/>
            <person name="Tettelin H."/>
            <person name="Glass J.I."/>
            <person name="Rusch D."/>
            <person name="Podicherti R."/>
            <person name="Tsui H.-C.T."/>
            <person name="Winkler M.E."/>
        </authorList>
    </citation>
    <scope>NUCLEOTIDE SEQUENCE</scope>
</reference>
<gene>
    <name evidence="1" type="ORF">METZ01_LOCUS432232</name>
</gene>
<evidence type="ECO:0000313" key="1">
    <source>
        <dbReference type="EMBL" id="SVD79378.1"/>
    </source>
</evidence>
<dbReference type="AlphaFoldDB" id="A0A382YA51"/>
<name>A0A382YA51_9ZZZZ</name>
<dbReference type="EMBL" id="UINC01173662">
    <property type="protein sequence ID" value="SVD79378.1"/>
    <property type="molecule type" value="Genomic_DNA"/>
</dbReference>
<sequence>MNKQLFLILILSLPFSSSRAVLGDGWPSFRGGPFRDGRIDKTTAVGRPALSWRKVNDEHVSPAYASSPAIVDSRVFVGLAEQSVFSATGRVLCFDL</sequence>
<protein>
    <recommendedName>
        <fullName evidence="2">Pyrrolo-quinoline quinone</fullName>
    </recommendedName>
</protein>
<feature type="non-terminal residue" evidence="1">
    <location>
        <position position="96"/>
    </location>
</feature>